<gene>
    <name evidence="2" type="ORF">EJC50_04780</name>
</gene>
<sequence>MGSLTPYIQSEDARAHAAFYVEAFGGEILSVMTHEQLMGAQHKFKDKVMHLSMVVAGGNSIFMSDRMEALEYGTAITLSMSYSTEAEANEVFGKLSAGGNVRYPIAMQPFGIYYGELVDRFGVTWSITVESQTTK</sequence>
<evidence type="ECO:0000259" key="1">
    <source>
        <dbReference type="Pfam" id="PF06983"/>
    </source>
</evidence>
<feature type="domain" description="PhnB-like" evidence="1">
    <location>
        <begin position="11"/>
        <end position="128"/>
    </location>
</feature>
<dbReference type="Gene3D" id="3.10.180.10">
    <property type="entry name" value="2,3-Dihydroxybiphenyl 1,2-Dioxygenase, domain 1"/>
    <property type="match status" value="1"/>
</dbReference>
<dbReference type="PANTHER" id="PTHR33990">
    <property type="entry name" value="PROTEIN YJDN-RELATED"/>
    <property type="match status" value="1"/>
</dbReference>
<dbReference type="RefSeq" id="WP_126013049.1">
    <property type="nucleotide sequence ID" value="NZ_CP034437.1"/>
</dbReference>
<dbReference type="KEGG" id="palb:EJC50_04780"/>
<evidence type="ECO:0000313" key="3">
    <source>
        <dbReference type="Proteomes" id="UP000272528"/>
    </source>
</evidence>
<accession>A0A3S8ZZZ7</accession>
<evidence type="ECO:0000313" key="2">
    <source>
        <dbReference type="EMBL" id="AZN39058.1"/>
    </source>
</evidence>
<dbReference type="Proteomes" id="UP000272528">
    <property type="component" value="Chromosome"/>
</dbReference>
<reference evidence="3" key="1">
    <citation type="submission" date="2018-12" db="EMBL/GenBank/DDBJ databases">
        <title>Genome sequence of Peanibacillus sp.</title>
        <authorList>
            <person name="Subramani G."/>
            <person name="Srinivasan S."/>
            <person name="Kim M.K."/>
        </authorList>
    </citation>
    <scope>NUCLEOTIDE SEQUENCE [LARGE SCALE GENOMIC DNA]</scope>
    <source>
        <strain evidence="3">18JY67-1</strain>
    </source>
</reference>
<name>A0A3S8ZZZ7_9BACL</name>
<dbReference type="OrthoDB" id="9795306at2"/>
<dbReference type="EMBL" id="CP034437">
    <property type="protein sequence ID" value="AZN39058.1"/>
    <property type="molecule type" value="Genomic_DNA"/>
</dbReference>
<dbReference type="SUPFAM" id="SSF54593">
    <property type="entry name" value="Glyoxalase/Bleomycin resistance protein/Dihydroxybiphenyl dioxygenase"/>
    <property type="match status" value="1"/>
</dbReference>
<dbReference type="CDD" id="cd06588">
    <property type="entry name" value="PhnB_like"/>
    <property type="match status" value="1"/>
</dbReference>
<dbReference type="InterPro" id="IPR028973">
    <property type="entry name" value="PhnB-like"/>
</dbReference>
<dbReference type="InterPro" id="IPR029068">
    <property type="entry name" value="Glyas_Bleomycin-R_OHBP_Dase"/>
</dbReference>
<dbReference type="AlphaFoldDB" id="A0A3S8ZZZ7"/>
<dbReference type="Pfam" id="PF06983">
    <property type="entry name" value="3-dmu-9_3-mt"/>
    <property type="match status" value="1"/>
</dbReference>
<protein>
    <submittedName>
        <fullName evidence="2">VOC family protein</fullName>
    </submittedName>
</protein>
<proteinExistence type="predicted"/>
<dbReference type="PANTHER" id="PTHR33990:SF1">
    <property type="entry name" value="PROTEIN YJDN"/>
    <property type="match status" value="1"/>
</dbReference>
<organism evidence="2 3">
    <name type="scientific">Paenibacillus albus</name>
    <dbReference type="NCBI Taxonomy" id="2495582"/>
    <lineage>
        <taxon>Bacteria</taxon>
        <taxon>Bacillati</taxon>
        <taxon>Bacillota</taxon>
        <taxon>Bacilli</taxon>
        <taxon>Bacillales</taxon>
        <taxon>Paenibacillaceae</taxon>
        <taxon>Paenibacillus</taxon>
    </lineage>
</organism>
<keyword evidence="3" id="KW-1185">Reference proteome</keyword>